<dbReference type="EMBL" id="JAGRRH010000015">
    <property type="protein sequence ID" value="KAG7357721.1"/>
    <property type="molecule type" value="Genomic_DNA"/>
</dbReference>
<evidence type="ECO:0000313" key="1">
    <source>
        <dbReference type="EMBL" id="KAG7357721.1"/>
    </source>
</evidence>
<organism evidence="1 2">
    <name type="scientific">Nitzschia inconspicua</name>
    <dbReference type="NCBI Taxonomy" id="303405"/>
    <lineage>
        <taxon>Eukaryota</taxon>
        <taxon>Sar</taxon>
        <taxon>Stramenopiles</taxon>
        <taxon>Ochrophyta</taxon>
        <taxon>Bacillariophyta</taxon>
        <taxon>Bacillariophyceae</taxon>
        <taxon>Bacillariophycidae</taxon>
        <taxon>Bacillariales</taxon>
        <taxon>Bacillariaceae</taxon>
        <taxon>Nitzschia</taxon>
    </lineage>
</organism>
<reference evidence="1" key="2">
    <citation type="submission" date="2021-04" db="EMBL/GenBank/DDBJ databases">
        <authorList>
            <person name="Podell S."/>
        </authorList>
    </citation>
    <scope>NUCLEOTIDE SEQUENCE</scope>
    <source>
        <strain evidence="1">Hildebrandi</strain>
    </source>
</reference>
<protein>
    <submittedName>
        <fullName evidence="1">Uncharacterized protein</fullName>
    </submittedName>
</protein>
<proteinExistence type="predicted"/>
<name>A0A9K3LBK8_9STRA</name>
<keyword evidence="2" id="KW-1185">Reference proteome</keyword>
<sequence length="191" mass="21961">MVITLPPILRKKKEQVSTLKLSDSDEYSYNNKELSHIDSDASTNIVITYDATNGETASIELQDFQLTRTQASPSLYHQVDKARLWQGTTDVHEISWKLVKLWTVFTIVVADLSWQIRQDGLSVDKFLDHHINGSKHGKATIGKSFSLHISKLFWIGWFQAARIESKVAYRRVERTSQKRYRWQLGIGVALK</sequence>
<comment type="caution">
    <text evidence="1">The sequence shown here is derived from an EMBL/GenBank/DDBJ whole genome shotgun (WGS) entry which is preliminary data.</text>
</comment>
<evidence type="ECO:0000313" key="2">
    <source>
        <dbReference type="Proteomes" id="UP000693970"/>
    </source>
</evidence>
<accession>A0A9K3LBK8</accession>
<dbReference type="AlphaFoldDB" id="A0A9K3LBK8"/>
<gene>
    <name evidence="1" type="ORF">IV203_002409</name>
</gene>
<reference evidence="1" key="1">
    <citation type="journal article" date="2021" name="Sci. Rep.">
        <title>Diploid genomic architecture of Nitzschia inconspicua, an elite biomass production diatom.</title>
        <authorList>
            <person name="Oliver A."/>
            <person name="Podell S."/>
            <person name="Pinowska A."/>
            <person name="Traller J.C."/>
            <person name="Smith S.R."/>
            <person name="McClure R."/>
            <person name="Beliaev A."/>
            <person name="Bohutskyi P."/>
            <person name="Hill E.A."/>
            <person name="Rabines A."/>
            <person name="Zheng H."/>
            <person name="Allen L.Z."/>
            <person name="Kuo A."/>
            <person name="Grigoriev I.V."/>
            <person name="Allen A.E."/>
            <person name="Hazlebeck D."/>
            <person name="Allen E.E."/>
        </authorList>
    </citation>
    <scope>NUCLEOTIDE SEQUENCE</scope>
    <source>
        <strain evidence="1">Hildebrandi</strain>
    </source>
</reference>
<dbReference type="Proteomes" id="UP000693970">
    <property type="component" value="Unassembled WGS sequence"/>
</dbReference>